<evidence type="ECO:0000313" key="2">
    <source>
        <dbReference type="Proteomes" id="UP000724874"/>
    </source>
</evidence>
<name>A0A9P5P2L4_GYMJU</name>
<evidence type="ECO:0000313" key="1">
    <source>
        <dbReference type="EMBL" id="KAF8912795.1"/>
    </source>
</evidence>
<dbReference type="AlphaFoldDB" id="A0A9P5P2L4"/>
<dbReference type="OrthoDB" id="3364670at2759"/>
<gene>
    <name evidence="1" type="ORF">CPB84DRAFT_463891</name>
</gene>
<keyword evidence="2" id="KW-1185">Reference proteome</keyword>
<organism evidence="1 2">
    <name type="scientific">Gymnopilus junonius</name>
    <name type="common">Spectacular rustgill mushroom</name>
    <name type="synonym">Gymnopilus spectabilis subsp. junonius</name>
    <dbReference type="NCBI Taxonomy" id="109634"/>
    <lineage>
        <taxon>Eukaryota</taxon>
        <taxon>Fungi</taxon>
        <taxon>Dikarya</taxon>
        <taxon>Basidiomycota</taxon>
        <taxon>Agaricomycotina</taxon>
        <taxon>Agaricomycetes</taxon>
        <taxon>Agaricomycetidae</taxon>
        <taxon>Agaricales</taxon>
        <taxon>Agaricineae</taxon>
        <taxon>Hymenogastraceae</taxon>
        <taxon>Gymnopilus</taxon>
    </lineage>
</organism>
<accession>A0A9P5P2L4</accession>
<protein>
    <submittedName>
        <fullName evidence="1">Uncharacterized protein</fullName>
    </submittedName>
</protein>
<dbReference type="EMBL" id="JADNYJ010000002">
    <property type="protein sequence ID" value="KAF8912795.1"/>
    <property type="molecule type" value="Genomic_DNA"/>
</dbReference>
<dbReference type="Proteomes" id="UP000724874">
    <property type="component" value="Unassembled WGS sequence"/>
</dbReference>
<reference evidence="1" key="1">
    <citation type="submission" date="2020-11" db="EMBL/GenBank/DDBJ databases">
        <authorList>
            <consortium name="DOE Joint Genome Institute"/>
            <person name="Ahrendt S."/>
            <person name="Riley R."/>
            <person name="Andreopoulos W."/>
            <person name="LaButti K."/>
            <person name="Pangilinan J."/>
            <person name="Ruiz-duenas F.J."/>
            <person name="Barrasa J.M."/>
            <person name="Sanchez-Garcia M."/>
            <person name="Camarero S."/>
            <person name="Miyauchi S."/>
            <person name="Serrano A."/>
            <person name="Linde D."/>
            <person name="Babiker R."/>
            <person name="Drula E."/>
            <person name="Ayuso-Fernandez I."/>
            <person name="Pacheco R."/>
            <person name="Padilla G."/>
            <person name="Ferreira P."/>
            <person name="Barriuso J."/>
            <person name="Kellner H."/>
            <person name="Castanera R."/>
            <person name="Alfaro M."/>
            <person name="Ramirez L."/>
            <person name="Pisabarro A.G."/>
            <person name="Kuo A."/>
            <person name="Tritt A."/>
            <person name="Lipzen A."/>
            <person name="He G."/>
            <person name="Yan M."/>
            <person name="Ng V."/>
            <person name="Cullen D."/>
            <person name="Martin F."/>
            <person name="Rosso M.-N."/>
            <person name="Henrissat B."/>
            <person name="Hibbett D."/>
            <person name="Martinez A.T."/>
            <person name="Grigoriev I.V."/>
        </authorList>
    </citation>
    <scope>NUCLEOTIDE SEQUENCE</scope>
    <source>
        <strain evidence="1">AH 44721</strain>
    </source>
</reference>
<comment type="caution">
    <text evidence="1">The sequence shown here is derived from an EMBL/GenBank/DDBJ whole genome shotgun (WGS) entry which is preliminary data.</text>
</comment>
<proteinExistence type="predicted"/>
<sequence length="183" mass="20613">MTELELRTQWELQKASQLSVRTYASSHLKKELDVILSLQGELEAVEMAIKATKQTLTTLSISEDAKKILKGLQEAHASFASRVEALYISLNIHNSYLDLKGANLNFVWTLLMAHDLKMNIRSKNQALGTKLHQQTYKGIAKQAPTLTTAIKKFNTYCAKLMDAYDPSWNIQLPLPLPTKLVDL</sequence>